<dbReference type="GO" id="GO:0006313">
    <property type="term" value="P:DNA transposition"/>
    <property type="evidence" value="ECO:0007669"/>
    <property type="project" value="InterPro"/>
</dbReference>
<sequence length="394" mass="45434">MNKSKRARYSAAIKLETAQLVVDQGYTQESAAKAMNVGKSTVSKWVIQLQIERQGLAPKASPMTPEQIEIRALKREIERINLEKEIPKKGYRSIDVGLAEQFSIIEKLNQSNKYPISVLCHVFNVNRSSYRYWASCELVVTPEQRRLECEIKAIHAESKQSAGARSIATIASERGFTLSRYRATRLMKKLGLVSCQQPRHRYKKAENEHVTIPNLLKRQFAVVEPNTVWCGDVTYIGAGNRWCYLAVVLDLFSRKAIGWAMSFSPDSELTVKALEMAFESRGKPKNLIFHSDQGCHYTSLKYRQRLWKYQITQSMSRRGNCWDNAPMERFFRSLKTEWLPTQGYKSFIEAKLDVTDYIIGYYCEVRPHHYNAGLSPNESERRFWEDSKAVAKFS</sequence>
<dbReference type="AlphaFoldDB" id="A0A5B8R1L6"/>
<dbReference type="GO" id="GO:0003677">
    <property type="term" value="F:DNA binding"/>
    <property type="evidence" value="ECO:0007669"/>
    <property type="project" value="InterPro"/>
</dbReference>
<dbReference type="Pfam" id="PF13276">
    <property type="entry name" value="HTH_21"/>
    <property type="match status" value="1"/>
</dbReference>
<dbReference type="InterPro" id="IPR001584">
    <property type="entry name" value="Integrase_cat-core"/>
</dbReference>
<dbReference type="InterPro" id="IPR050900">
    <property type="entry name" value="Transposase_IS3/IS150/IS904"/>
</dbReference>
<dbReference type="InterPro" id="IPR009057">
    <property type="entry name" value="Homeodomain-like_sf"/>
</dbReference>
<evidence type="ECO:0000313" key="3">
    <source>
        <dbReference type="EMBL" id="QDZ92322.1"/>
    </source>
</evidence>
<dbReference type="SUPFAM" id="SSF46689">
    <property type="entry name" value="Homeodomain-like"/>
    <property type="match status" value="1"/>
</dbReference>
<dbReference type="Pfam" id="PF00665">
    <property type="entry name" value="rve"/>
    <property type="match status" value="1"/>
</dbReference>
<dbReference type="InterPro" id="IPR036397">
    <property type="entry name" value="RNaseH_sf"/>
</dbReference>
<dbReference type="InterPro" id="IPR012337">
    <property type="entry name" value="RNaseH-like_sf"/>
</dbReference>
<evidence type="ECO:0000313" key="4">
    <source>
        <dbReference type="Proteomes" id="UP000321124"/>
    </source>
</evidence>
<dbReference type="SUPFAM" id="SSF53098">
    <property type="entry name" value="Ribonuclease H-like"/>
    <property type="match status" value="1"/>
</dbReference>
<dbReference type="InterPro" id="IPR025948">
    <property type="entry name" value="HTH-like_dom"/>
</dbReference>
<evidence type="ECO:0000256" key="1">
    <source>
        <dbReference type="ARBA" id="ARBA00009964"/>
    </source>
</evidence>
<protein>
    <submittedName>
        <fullName evidence="3">IS3 family transposase</fullName>
    </submittedName>
</protein>
<dbReference type="Pfam" id="PF13333">
    <property type="entry name" value="rve_2"/>
    <property type="match status" value="1"/>
</dbReference>
<dbReference type="Proteomes" id="UP000321124">
    <property type="component" value="Chromosome"/>
</dbReference>
<proteinExistence type="inferred from homology"/>
<name>A0A5B8R1L6_9GAMM</name>
<dbReference type="Pfam" id="PF01527">
    <property type="entry name" value="HTH_Tnp_1"/>
    <property type="match status" value="1"/>
</dbReference>
<reference evidence="3 4" key="1">
    <citation type="journal article" date="2019" name="Ecotoxicol. Environ. Saf.">
        <title>Microbial characterization of heavy metal resistant bacterial strains isolated from an electroplating wastewater treatment plant.</title>
        <authorList>
            <person name="Cai X."/>
            <person name="Zheng X."/>
            <person name="Zhang D."/>
            <person name="Iqbal W."/>
            <person name="Liu C."/>
            <person name="Yang B."/>
            <person name="Zhao X."/>
            <person name="Lu X."/>
            <person name="Mao Y."/>
        </authorList>
    </citation>
    <scope>NUCLEOTIDE SEQUENCE [LARGE SCALE GENOMIC DNA]</scope>
    <source>
        <strain evidence="3 4">Ni1-3</strain>
    </source>
</reference>
<organism evidence="3 4">
    <name type="scientific">Shewanella decolorationis</name>
    <dbReference type="NCBI Taxonomy" id="256839"/>
    <lineage>
        <taxon>Bacteria</taxon>
        <taxon>Pseudomonadati</taxon>
        <taxon>Pseudomonadota</taxon>
        <taxon>Gammaproteobacteria</taxon>
        <taxon>Alteromonadales</taxon>
        <taxon>Shewanellaceae</taxon>
        <taxon>Shewanella</taxon>
    </lineage>
</organism>
<gene>
    <name evidence="3" type="ORF">D0436_18710</name>
</gene>
<dbReference type="KEGG" id="sdeo:D0436_18710"/>
<dbReference type="PROSITE" id="PS50994">
    <property type="entry name" value="INTEGRASE"/>
    <property type="match status" value="1"/>
</dbReference>
<dbReference type="InterPro" id="IPR048020">
    <property type="entry name" value="Transpos_IS3"/>
</dbReference>
<dbReference type="GO" id="GO:0004803">
    <property type="term" value="F:transposase activity"/>
    <property type="evidence" value="ECO:0007669"/>
    <property type="project" value="InterPro"/>
</dbReference>
<feature type="domain" description="Integrase catalytic" evidence="2">
    <location>
        <begin position="221"/>
        <end position="384"/>
    </location>
</feature>
<evidence type="ECO:0000259" key="2">
    <source>
        <dbReference type="PROSITE" id="PS50994"/>
    </source>
</evidence>
<dbReference type="PANTHER" id="PTHR46889:SF4">
    <property type="entry name" value="TRANSPOSASE INSO FOR INSERTION SEQUENCE ELEMENT IS911B-RELATED"/>
    <property type="match status" value="1"/>
</dbReference>
<dbReference type="RefSeq" id="WP_208663073.1">
    <property type="nucleotide sequence ID" value="NZ_CP031775.2"/>
</dbReference>
<dbReference type="NCBIfam" id="NF033516">
    <property type="entry name" value="transpos_IS3"/>
    <property type="match status" value="1"/>
</dbReference>
<dbReference type="GO" id="GO:0015074">
    <property type="term" value="P:DNA integration"/>
    <property type="evidence" value="ECO:0007669"/>
    <property type="project" value="InterPro"/>
</dbReference>
<accession>A0A5B8R1L6</accession>
<dbReference type="Gene3D" id="3.30.420.10">
    <property type="entry name" value="Ribonuclease H-like superfamily/Ribonuclease H"/>
    <property type="match status" value="1"/>
</dbReference>
<dbReference type="InterPro" id="IPR002514">
    <property type="entry name" value="Transposase_8"/>
</dbReference>
<dbReference type="PANTHER" id="PTHR46889">
    <property type="entry name" value="TRANSPOSASE INSF FOR INSERTION SEQUENCE IS3B-RELATED"/>
    <property type="match status" value="1"/>
</dbReference>
<comment type="similarity">
    <text evidence="1">Belongs to the transposase 8 family.</text>
</comment>
<dbReference type="EMBL" id="CP031775">
    <property type="protein sequence ID" value="QDZ92322.1"/>
    <property type="molecule type" value="Genomic_DNA"/>
</dbReference>